<comment type="caution">
    <text evidence="2">The sequence shown here is derived from an EMBL/GenBank/DDBJ whole genome shotgun (WGS) entry which is preliminary data.</text>
</comment>
<keyword evidence="3" id="KW-1185">Reference proteome</keyword>
<evidence type="ECO:0000259" key="1">
    <source>
        <dbReference type="Pfam" id="PF13480"/>
    </source>
</evidence>
<dbReference type="Proteomes" id="UP001300692">
    <property type="component" value="Unassembled WGS sequence"/>
</dbReference>
<reference evidence="2 3" key="1">
    <citation type="submission" date="2022-10" db="EMBL/GenBank/DDBJ databases">
        <title>Comparative genomics and taxonomic characterization of three novel marine species of genus Reichenbachiella exhibiting antioxidant and polysaccharide degradation activities.</title>
        <authorList>
            <person name="Muhammad N."/>
            <person name="Lee Y.-J."/>
            <person name="Ko J."/>
            <person name="Kim S.-G."/>
        </authorList>
    </citation>
    <scope>NUCLEOTIDE SEQUENCE [LARGE SCALE GENOMIC DNA]</scope>
    <source>
        <strain evidence="2 3">ABR2-5</strain>
    </source>
</reference>
<accession>A0ABT3CYL7</accession>
<dbReference type="EMBL" id="JAOYOD010000001">
    <property type="protein sequence ID" value="MCV9388790.1"/>
    <property type="molecule type" value="Genomic_DNA"/>
</dbReference>
<dbReference type="Pfam" id="PF13480">
    <property type="entry name" value="Acetyltransf_6"/>
    <property type="match status" value="1"/>
</dbReference>
<dbReference type="Gene3D" id="3.40.630.30">
    <property type="match status" value="1"/>
</dbReference>
<sequence>MIFSEEKYFIANEIPNYHLFQWEHAESDFSMHLTYSIDNQKATSIPSAPYAGFAWRGKITPQVFEAGLTALIESLKSQGLESIEIRQAPDCFGSVPYAVFDHLDFQKHLEINHHIDLKNYQLHSLHKMQQRRINKCLVNGFTFQQETLDQAGSIHDFISKCRKQQGLVINITKEKFLRITSQLPNTYALYSIFDPKGQRCAATVCISVDNKVVYNYLPAFDRSYASHSPLAFLLHQLNLTLMEQKVKYLDLGISSINGKAQGTLIDFKERMGGLRSDRPTFFKQL</sequence>
<dbReference type="InterPro" id="IPR016181">
    <property type="entry name" value="Acyl_CoA_acyltransferase"/>
</dbReference>
<organism evidence="2 3">
    <name type="scientific">Reichenbachiella ulvae</name>
    <dbReference type="NCBI Taxonomy" id="2980104"/>
    <lineage>
        <taxon>Bacteria</taxon>
        <taxon>Pseudomonadati</taxon>
        <taxon>Bacteroidota</taxon>
        <taxon>Cytophagia</taxon>
        <taxon>Cytophagales</taxon>
        <taxon>Reichenbachiellaceae</taxon>
        <taxon>Reichenbachiella</taxon>
    </lineage>
</organism>
<evidence type="ECO:0000313" key="2">
    <source>
        <dbReference type="EMBL" id="MCV9388790.1"/>
    </source>
</evidence>
<dbReference type="RefSeq" id="WP_264139682.1">
    <property type="nucleotide sequence ID" value="NZ_JAOYOD010000001.1"/>
</dbReference>
<dbReference type="InterPro" id="IPR038740">
    <property type="entry name" value="BioF2-like_GNAT_dom"/>
</dbReference>
<protein>
    <submittedName>
        <fullName evidence="2">GNAT family N-acetyltransferase</fullName>
    </submittedName>
</protein>
<name>A0ABT3CYL7_9BACT</name>
<gene>
    <name evidence="2" type="ORF">N7U62_19075</name>
</gene>
<dbReference type="SUPFAM" id="SSF55729">
    <property type="entry name" value="Acyl-CoA N-acyltransferases (Nat)"/>
    <property type="match status" value="1"/>
</dbReference>
<evidence type="ECO:0000313" key="3">
    <source>
        <dbReference type="Proteomes" id="UP001300692"/>
    </source>
</evidence>
<feature type="domain" description="BioF2-like acetyltransferase" evidence="1">
    <location>
        <begin position="146"/>
        <end position="254"/>
    </location>
</feature>
<proteinExistence type="predicted"/>